<dbReference type="InterPro" id="IPR001597">
    <property type="entry name" value="ArAA_b-elim_lyase/Thr_aldolase"/>
</dbReference>
<comment type="similarity">
    <text evidence="2 5">Belongs to the threonine aldolase family.</text>
</comment>
<accession>A0A368YL51</accession>
<dbReference type="PIRSF" id="PIRSF038940">
    <property type="entry name" value="Low_specificity_LTA"/>
    <property type="match status" value="1"/>
</dbReference>
<keyword evidence="8" id="KW-1185">Reference proteome</keyword>
<dbReference type="GO" id="GO:0006567">
    <property type="term" value="P:L-threonine catabolic process"/>
    <property type="evidence" value="ECO:0007669"/>
    <property type="project" value="UniProtKB-UniRule"/>
</dbReference>
<comment type="function">
    <text evidence="5">Catalyzes the cleavage of L-allo-threonine and L-threonine to glycine and acetaldehyde.</text>
</comment>
<keyword evidence="5" id="KW-0456">Lyase</keyword>
<evidence type="ECO:0000256" key="1">
    <source>
        <dbReference type="ARBA" id="ARBA00001933"/>
    </source>
</evidence>
<reference evidence="7 8" key="1">
    <citation type="submission" date="2018-07" db="EMBL/GenBank/DDBJ databases">
        <title>Genomic Encyclopedia of Type Strains, Phase III (KMG-III): the genomes of soil and plant-associated and newly described type strains.</title>
        <authorList>
            <person name="Whitman W."/>
        </authorList>
    </citation>
    <scope>NUCLEOTIDE SEQUENCE [LARGE SCALE GENOMIC DNA]</scope>
    <source>
        <strain evidence="7 8">CECT 8525</strain>
    </source>
</reference>
<dbReference type="InterPro" id="IPR026273">
    <property type="entry name" value="Low_specificity_L-TA_bact"/>
</dbReference>
<comment type="catalytic activity">
    <reaction evidence="5">
        <text>L-allo-threonine = acetaldehyde + glycine</text>
        <dbReference type="Rhea" id="RHEA:26209"/>
        <dbReference type="ChEBI" id="CHEBI:15343"/>
        <dbReference type="ChEBI" id="CHEBI:57305"/>
        <dbReference type="ChEBI" id="CHEBI:58585"/>
        <dbReference type="EC" id="4.1.2.48"/>
    </reaction>
</comment>
<evidence type="ECO:0000256" key="4">
    <source>
        <dbReference type="ARBA" id="ARBA00022898"/>
    </source>
</evidence>
<comment type="subunit">
    <text evidence="3">Homotetramer.</text>
</comment>
<dbReference type="InterPro" id="IPR015422">
    <property type="entry name" value="PyrdxlP-dep_Trfase_small"/>
</dbReference>
<dbReference type="EMBL" id="QPJL01000020">
    <property type="protein sequence ID" value="RCW80248.1"/>
    <property type="molecule type" value="Genomic_DNA"/>
</dbReference>
<dbReference type="PANTHER" id="PTHR48097">
    <property type="entry name" value="L-THREONINE ALDOLASE-RELATED"/>
    <property type="match status" value="1"/>
</dbReference>
<keyword evidence="4 5" id="KW-0663">Pyridoxal phosphate</keyword>
<protein>
    <recommendedName>
        <fullName evidence="5">L-threonine aldolase</fullName>
        <ecNumber evidence="5">4.1.2.48</ecNumber>
    </recommendedName>
</protein>
<dbReference type="EC" id="4.1.2.48" evidence="5"/>
<comment type="caution">
    <text evidence="7">The sequence shown here is derived from an EMBL/GenBank/DDBJ whole genome shotgun (WGS) entry which is preliminary data.</text>
</comment>
<evidence type="ECO:0000313" key="8">
    <source>
        <dbReference type="Proteomes" id="UP000253345"/>
    </source>
</evidence>
<dbReference type="GO" id="GO:0008732">
    <property type="term" value="F:L-allo-threonine aldolase activity"/>
    <property type="evidence" value="ECO:0007669"/>
    <property type="project" value="RHEA"/>
</dbReference>
<organism evidence="7 8">
    <name type="scientific">Paracoccus lutimaris</name>
    <dbReference type="NCBI Taxonomy" id="1490030"/>
    <lineage>
        <taxon>Bacteria</taxon>
        <taxon>Pseudomonadati</taxon>
        <taxon>Pseudomonadota</taxon>
        <taxon>Alphaproteobacteria</taxon>
        <taxon>Rhodobacterales</taxon>
        <taxon>Paracoccaceae</taxon>
        <taxon>Paracoccus</taxon>
    </lineage>
</organism>
<dbReference type="PANTHER" id="PTHR48097:SF5">
    <property type="entry name" value="LOW SPECIFICITY L-THREONINE ALDOLASE"/>
    <property type="match status" value="1"/>
</dbReference>
<evidence type="ECO:0000256" key="5">
    <source>
        <dbReference type="PIRNR" id="PIRNR038940"/>
    </source>
</evidence>
<evidence type="ECO:0000313" key="7">
    <source>
        <dbReference type="EMBL" id="RCW80248.1"/>
    </source>
</evidence>
<dbReference type="RefSeq" id="WP_114350245.1">
    <property type="nucleotide sequence ID" value="NZ_QPJL01000020.1"/>
</dbReference>
<gene>
    <name evidence="7" type="ORF">DFP89_12023</name>
</gene>
<dbReference type="OrthoDB" id="9774495at2"/>
<dbReference type="Gene3D" id="3.40.640.10">
    <property type="entry name" value="Type I PLP-dependent aspartate aminotransferase-like (Major domain)"/>
    <property type="match status" value="1"/>
</dbReference>
<dbReference type="SUPFAM" id="SSF53383">
    <property type="entry name" value="PLP-dependent transferases"/>
    <property type="match status" value="1"/>
</dbReference>
<evidence type="ECO:0000256" key="3">
    <source>
        <dbReference type="ARBA" id="ARBA00011881"/>
    </source>
</evidence>
<sequence>MNFASDNAGGVHPRIMAALAAANDGHVPAYGGDRITRAAQDLLREVFDAPDAAVHFVPTGTAANALSLSLLAPGWGKVFCHQDAHIQTSETGAPEFFTGGAKLITVPGTGGKITPEALTEALILNGRDSVHAGQNVALSLTNATEWGTVYDVEEIAALTAIAHAQGMACHMDGARFANALASLDVAPSDLTWRAGIDILSLGGTKNGCMGVEAVLIFDPALSDEFEFRRKRGGALVSKHRFLAAQVLAWLEGDLWLQMARHANAMAHELALGLSRLPGVRINQRVETNAVFATVPREVYSRARATGMSFHLWPHTQDEAGDEPLSIRLVCGWDTRLEDVTGALAALA</sequence>
<feature type="domain" description="Aromatic amino acid beta-eliminating lyase/threonine aldolase" evidence="6">
    <location>
        <begin position="3"/>
        <end position="294"/>
    </location>
</feature>
<proteinExistence type="inferred from homology"/>
<dbReference type="InterPro" id="IPR015421">
    <property type="entry name" value="PyrdxlP-dep_Trfase_major"/>
</dbReference>
<comment type="catalytic activity">
    <reaction evidence="5">
        <text>L-threonine = acetaldehyde + glycine</text>
        <dbReference type="Rhea" id="RHEA:19625"/>
        <dbReference type="ChEBI" id="CHEBI:15343"/>
        <dbReference type="ChEBI" id="CHEBI:57305"/>
        <dbReference type="ChEBI" id="CHEBI:57926"/>
        <dbReference type="EC" id="4.1.2.48"/>
    </reaction>
</comment>
<dbReference type="AlphaFoldDB" id="A0A368YL51"/>
<evidence type="ECO:0000259" key="6">
    <source>
        <dbReference type="Pfam" id="PF01212"/>
    </source>
</evidence>
<comment type="cofactor">
    <cofactor evidence="1 5">
        <name>pyridoxal 5'-phosphate</name>
        <dbReference type="ChEBI" id="CHEBI:597326"/>
    </cofactor>
</comment>
<evidence type="ECO:0000256" key="2">
    <source>
        <dbReference type="ARBA" id="ARBA00006966"/>
    </source>
</evidence>
<dbReference type="Proteomes" id="UP000253345">
    <property type="component" value="Unassembled WGS sequence"/>
</dbReference>
<dbReference type="InterPro" id="IPR015424">
    <property type="entry name" value="PyrdxlP-dep_Trfase"/>
</dbReference>
<dbReference type="Pfam" id="PF01212">
    <property type="entry name" value="Beta_elim_lyase"/>
    <property type="match status" value="1"/>
</dbReference>
<name>A0A368YL51_9RHOB</name>
<dbReference type="Gene3D" id="3.90.1150.10">
    <property type="entry name" value="Aspartate Aminotransferase, domain 1"/>
    <property type="match status" value="1"/>
</dbReference>